<feature type="chain" id="PRO_5043449600" evidence="6">
    <location>
        <begin position="24"/>
        <end position="152"/>
    </location>
</feature>
<dbReference type="EMBL" id="CAXIEN010000222">
    <property type="protein sequence ID" value="CAL1287860.1"/>
    <property type="molecule type" value="Genomic_DNA"/>
</dbReference>
<evidence type="ECO:0000256" key="2">
    <source>
        <dbReference type="ARBA" id="ARBA00007262"/>
    </source>
</evidence>
<reference evidence="7 8" key="1">
    <citation type="submission" date="2024-04" db="EMBL/GenBank/DDBJ databases">
        <authorList>
            <person name="Rising A."/>
            <person name="Reimegard J."/>
            <person name="Sonavane S."/>
            <person name="Akerstrom W."/>
            <person name="Nylinder S."/>
            <person name="Hedman E."/>
            <person name="Kallberg Y."/>
        </authorList>
    </citation>
    <scope>NUCLEOTIDE SEQUENCE [LARGE SCALE GENOMIC DNA]</scope>
</reference>
<comment type="caution">
    <text evidence="7">The sequence shown here is derived from an EMBL/GenBank/DDBJ whole genome shotgun (WGS) entry which is preliminary data.</text>
</comment>
<feature type="signal peptide" evidence="6">
    <location>
        <begin position="1"/>
        <end position="23"/>
    </location>
</feature>
<gene>
    <name evidence="7" type="ORF">LARSCL_LOCUS15057</name>
</gene>
<sequence length="152" mass="14881">MPSTLTAVFFIVLQLTQNIGCYAECRCGKKPNIWETVKETVGGTSTSELLKYGAVAGAAVAATPLLVSAAGFGAGGIAAGSFAASVQSAWFGGAISGVTGSVFAGLQGIGAAGLGAAGKVAVASASSAAYKVYDTIAGGSEDEDCDCCQPQN</sequence>
<dbReference type="InterPro" id="IPR009311">
    <property type="entry name" value="IFI6/IFI27-like"/>
</dbReference>
<dbReference type="Gene3D" id="6.10.110.10">
    <property type="match status" value="1"/>
</dbReference>
<comment type="subcellular location">
    <subcellularLocation>
        <location evidence="1">Membrane</location>
        <topology evidence="1">Multi-pass membrane protein</topology>
    </subcellularLocation>
</comment>
<dbReference type="PANTHER" id="PTHR16932">
    <property type="entry name" value="INTERFERON ALPHA-INDUCIBLE PROTEIN 27"/>
    <property type="match status" value="1"/>
</dbReference>
<evidence type="ECO:0000256" key="5">
    <source>
        <dbReference type="ARBA" id="ARBA00023136"/>
    </source>
</evidence>
<name>A0AAV2AV06_9ARAC</name>
<accession>A0AAV2AV06</accession>
<protein>
    <submittedName>
        <fullName evidence="7">Uncharacterized protein</fullName>
    </submittedName>
</protein>
<dbReference type="AlphaFoldDB" id="A0AAV2AV06"/>
<keyword evidence="5" id="KW-0472">Membrane</keyword>
<keyword evidence="4" id="KW-1133">Transmembrane helix</keyword>
<keyword evidence="3" id="KW-0812">Transmembrane</keyword>
<evidence type="ECO:0000256" key="3">
    <source>
        <dbReference type="ARBA" id="ARBA00022692"/>
    </source>
</evidence>
<keyword evidence="6" id="KW-0732">Signal</keyword>
<dbReference type="PANTHER" id="PTHR16932:SF18">
    <property type="entry name" value="INTERFERON, ALPHA-INDUCIBLE PROTEIN 27-LIKE 2"/>
    <property type="match status" value="1"/>
</dbReference>
<keyword evidence="8" id="KW-1185">Reference proteome</keyword>
<dbReference type="Pfam" id="PF06140">
    <property type="entry name" value="Ifi-6-16"/>
    <property type="match status" value="1"/>
</dbReference>
<evidence type="ECO:0000256" key="1">
    <source>
        <dbReference type="ARBA" id="ARBA00004141"/>
    </source>
</evidence>
<evidence type="ECO:0000256" key="6">
    <source>
        <dbReference type="SAM" id="SignalP"/>
    </source>
</evidence>
<proteinExistence type="inferred from homology"/>
<dbReference type="Proteomes" id="UP001497382">
    <property type="component" value="Unassembled WGS sequence"/>
</dbReference>
<organism evidence="7 8">
    <name type="scientific">Larinioides sclopetarius</name>
    <dbReference type="NCBI Taxonomy" id="280406"/>
    <lineage>
        <taxon>Eukaryota</taxon>
        <taxon>Metazoa</taxon>
        <taxon>Ecdysozoa</taxon>
        <taxon>Arthropoda</taxon>
        <taxon>Chelicerata</taxon>
        <taxon>Arachnida</taxon>
        <taxon>Araneae</taxon>
        <taxon>Araneomorphae</taxon>
        <taxon>Entelegynae</taxon>
        <taxon>Araneoidea</taxon>
        <taxon>Araneidae</taxon>
        <taxon>Larinioides</taxon>
    </lineage>
</organism>
<evidence type="ECO:0000313" key="7">
    <source>
        <dbReference type="EMBL" id="CAL1287860.1"/>
    </source>
</evidence>
<evidence type="ECO:0000313" key="8">
    <source>
        <dbReference type="Proteomes" id="UP001497382"/>
    </source>
</evidence>
<evidence type="ECO:0000256" key="4">
    <source>
        <dbReference type="ARBA" id="ARBA00022989"/>
    </source>
</evidence>
<comment type="similarity">
    <text evidence="2">Belongs to the IFI6/IFI27 family.</text>
</comment>
<dbReference type="GO" id="GO:0016020">
    <property type="term" value="C:membrane"/>
    <property type="evidence" value="ECO:0007669"/>
    <property type="project" value="UniProtKB-SubCell"/>
</dbReference>
<dbReference type="InterPro" id="IPR038213">
    <property type="entry name" value="IFI6/IFI27-like_sf"/>
</dbReference>